<dbReference type="EMBL" id="LAZP02000101">
    <property type="protein sequence ID" value="PFH60895.1"/>
    <property type="molecule type" value="Genomic_DNA"/>
</dbReference>
<evidence type="ECO:0000256" key="5">
    <source>
        <dbReference type="SAM" id="Phobius"/>
    </source>
</evidence>
<dbReference type="Gene3D" id="1.20.58.340">
    <property type="entry name" value="Magnesium transport protein CorA, transmembrane region"/>
    <property type="match status" value="1"/>
</dbReference>
<keyword evidence="7" id="KW-1185">Reference proteome</keyword>
<comment type="caution">
    <text evidence="6">The sequence shown here is derived from an EMBL/GenBank/DDBJ whole genome shotgun (WGS) entry which is preliminary data.</text>
</comment>
<gene>
    <name evidence="6" type="ORF">XA68_10140</name>
</gene>
<accession>A0A2A9PHC5</accession>
<dbReference type="GO" id="GO:0046873">
    <property type="term" value="F:metal ion transmembrane transporter activity"/>
    <property type="evidence" value="ECO:0007669"/>
    <property type="project" value="InterPro"/>
</dbReference>
<sequence length="857" mass="98496">MSSVNSSSSSAYGVDDLHPELVPSTDPWGQYLSMRYRDRKAFFQPLDDKTQYLVRKELDRIGYLRRAIQDRKLFEDDDTPLVLKLSQARSSWNQTAAERCDDEIAKCKNTEQGRRDRLILEAVRRRNGLVMEDAHNESLELLWQSSEQPCSEEAADVTTYDPDKPDYGYNGWHLSFESGKGGVDNPLCYGQFPHQKIAIQRLLHDKETTPLKRVDDGVLRYFHLPANNMTWVEEAIKQYYGEEGTEIDAHGNLNNRSKTQRLLKHELWRGQQRGGDGLPAHARQIGARCFVAPCLPSTNDHFSEKSNISLFMPYLHWEIEKRLRRMSEIVQRKTRTSQQESEQKKIVEKSKKKWEGRDWYRGKFAELVLNWRIKLGTHPESKPKEPWKPTSPLAKYLWLAAKVFEIIDEAAEERVIEKHLWTEAPIHIRRTLNQFYHWTIAETSAQDQSQVVCRGTRSRTEPGAIGRVVMVDQLWMWILDENTILTSFPRRWGRNKPDPSAVHRAIRHHIGRLDGSEKTTIYDLALIIIDECSKVFFDRTKPLDLRPEVVAIFGSAISELAEMKTMIYDRFGRDVNTIDLKGITDSSEAERLLRKSLNINLEWSVLVEAQHIIDELQIMQEVFTQQLAVVRDFERAIIPSSTCLNSSTRERAATLVRDMEMRREELAGLEKLPTKTRVQQQAGIFEAKAAIQRADEAALQGRSIMVFTVFTIIFLPLSFFATVFGMNNDKMTLSPMSLGVQFGYMCKAPIQPSPISEKQKADELVVAISGALILVSLAMAFSALARTAIAVGFRATQSLKKFDKEDRLKQEEKYLHKRLDEITRSDKKARRALSFQVTESLPRLRNGRNTVTNISPV</sequence>
<dbReference type="OrthoDB" id="341259at2759"/>
<name>A0A2A9PHC5_OPHUN</name>
<keyword evidence="2 5" id="KW-0812">Transmembrane</keyword>
<dbReference type="PANTHER" id="PTHR47685">
    <property type="entry name" value="MAGNESIUM TRANSPORT PROTEIN CORA"/>
    <property type="match status" value="1"/>
</dbReference>
<evidence type="ECO:0000313" key="7">
    <source>
        <dbReference type="Proteomes" id="UP000037136"/>
    </source>
</evidence>
<dbReference type="AlphaFoldDB" id="A0A2A9PHC5"/>
<feature type="transmembrane region" description="Helical" evidence="5">
    <location>
        <begin position="704"/>
        <end position="726"/>
    </location>
</feature>
<comment type="subcellular location">
    <subcellularLocation>
        <location evidence="1">Membrane</location>
        <topology evidence="1">Multi-pass membrane protein</topology>
    </subcellularLocation>
</comment>
<dbReference type="Proteomes" id="UP000037136">
    <property type="component" value="Unassembled WGS sequence"/>
</dbReference>
<evidence type="ECO:0000256" key="1">
    <source>
        <dbReference type="ARBA" id="ARBA00004141"/>
    </source>
</evidence>
<reference evidence="6 7" key="2">
    <citation type="journal article" date="2017" name="Sci. Rep.">
        <title>Ant-infecting Ophiocordyceps genomes reveal a high diversity of potential behavioral manipulation genes and a possible major role for enterotoxins.</title>
        <authorList>
            <person name="de Bekker C."/>
            <person name="Ohm R.A."/>
            <person name="Evans H.C."/>
            <person name="Brachmann A."/>
            <person name="Hughes D.P."/>
        </authorList>
    </citation>
    <scope>NUCLEOTIDE SEQUENCE [LARGE SCALE GENOMIC DNA]</scope>
    <source>
        <strain evidence="6 7">SC16a</strain>
    </source>
</reference>
<proteinExistence type="predicted"/>
<protein>
    <submittedName>
        <fullName evidence="6">Uncharacterized protein</fullName>
    </submittedName>
</protein>
<dbReference type="STRING" id="268505.A0A2A9PHC5"/>
<reference evidence="6 7" key="1">
    <citation type="journal article" date="2015" name="BMC Genomics">
        <title>Gene expression during zombie ant biting behavior reflects the complexity underlying fungal parasitic behavioral manipulation.</title>
        <authorList>
            <person name="de Bekker C."/>
            <person name="Ohm R.A."/>
            <person name="Loreto R.G."/>
            <person name="Sebastian A."/>
            <person name="Albert I."/>
            <person name="Merrow M."/>
            <person name="Brachmann A."/>
            <person name="Hughes D.P."/>
        </authorList>
    </citation>
    <scope>NUCLEOTIDE SEQUENCE [LARGE SCALE GENOMIC DNA]</scope>
    <source>
        <strain evidence="6 7">SC16a</strain>
    </source>
</reference>
<dbReference type="InterPro" id="IPR045863">
    <property type="entry name" value="CorA_TM1_TM2"/>
</dbReference>
<keyword evidence="4 5" id="KW-0472">Membrane</keyword>
<dbReference type="PANTHER" id="PTHR47685:SF1">
    <property type="entry name" value="MAGNESIUM TRANSPORT PROTEIN CORA"/>
    <property type="match status" value="1"/>
</dbReference>
<evidence type="ECO:0000256" key="2">
    <source>
        <dbReference type="ARBA" id="ARBA00022692"/>
    </source>
</evidence>
<dbReference type="SUPFAM" id="SSF144083">
    <property type="entry name" value="Magnesium transport protein CorA, transmembrane region"/>
    <property type="match status" value="1"/>
</dbReference>
<evidence type="ECO:0000313" key="6">
    <source>
        <dbReference type="EMBL" id="PFH60895.1"/>
    </source>
</evidence>
<organism evidence="6 7">
    <name type="scientific">Ophiocordyceps unilateralis</name>
    <name type="common">Zombie-ant fungus</name>
    <name type="synonym">Torrubia unilateralis</name>
    <dbReference type="NCBI Taxonomy" id="268505"/>
    <lineage>
        <taxon>Eukaryota</taxon>
        <taxon>Fungi</taxon>
        <taxon>Dikarya</taxon>
        <taxon>Ascomycota</taxon>
        <taxon>Pezizomycotina</taxon>
        <taxon>Sordariomycetes</taxon>
        <taxon>Hypocreomycetidae</taxon>
        <taxon>Hypocreales</taxon>
        <taxon>Ophiocordycipitaceae</taxon>
        <taxon>Ophiocordyceps</taxon>
    </lineage>
</organism>
<keyword evidence="3 5" id="KW-1133">Transmembrane helix</keyword>
<feature type="transmembrane region" description="Helical" evidence="5">
    <location>
        <begin position="764"/>
        <end position="785"/>
    </location>
</feature>
<dbReference type="InterPro" id="IPR002523">
    <property type="entry name" value="MgTranspt_CorA/ZnTranspt_ZntB"/>
</dbReference>
<dbReference type="Pfam" id="PF01544">
    <property type="entry name" value="CorA"/>
    <property type="match status" value="1"/>
</dbReference>
<dbReference type="GO" id="GO:0016020">
    <property type="term" value="C:membrane"/>
    <property type="evidence" value="ECO:0007669"/>
    <property type="project" value="UniProtKB-SubCell"/>
</dbReference>
<evidence type="ECO:0000256" key="4">
    <source>
        <dbReference type="ARBA" id="ARBA00023136"/>
    </source>
</evidence>
<evidence type="ECO:0000256" key="3">
    <source>
        <dbReference type="ARBA" id="ARBA00022989"/>
    </source>
</evidence>
<dbReference type="InterPro" id="IPR050829">
    <property type="entry name" value="CorA_MIT"/>
</dbReference>